<comment type="subunit">
    <text evidence="5 7">Monomer.</text>
</comment>
<keyword evidence="5 7" id="KW-0067">ATP-binding</keyword>
<dbReference type="InterPro" id="IPR027417">
    <property type="entry name" value="P-loop_NTPase"/>
</dbReference>
<evidence type="ECO:0000256" key="5">
    <source>
        <dbReference type="HAMAP-Rule" id="MF_00235"/>
    </source>
</evidence>
<dbReference type="InterPro" id="IPR000850">
    <property type="entry name" value="Adenylat/UMP-CMP_kin"/>
</dbReference>
<keyword evidence="2 5" id="KW-0545">Nucleotide biosynthesis</keyword>
<dbReference type="EC" id="2.7.4.3" evidence="5 7"/>
<evidence type="ECO:0000256" key="2">
    <source>
        <dbReference type="ARBA" id="ARBA00022727"/>
    </source>
</evidence>
<dbReference type="HAMAP" id="MF_00235">
    <property type="entry name" value="Adenylate_kinase_Adk"/>
    <property type="match status" value="1"/>
</dbReference>
<protein>
    <recommendedName>
        <fullName evidence="5 7">Adenylate kinase</fullName>
        <shortName evidence="5">AK</shortName>
        <ecNumber evidence="5 7">2.7.4.3</ecNumber>
    </recommendedName>
    <alternativeName>
        <fullName evidence="5">ATP-AMP transphosphorylase</fullName>
    </alternativeName>
    <alternativeName>
        <fullName evidence="5">ATP:AMP phosphotransferase</fullName>
    </alternativeName>
    <alternativeName>
        <fullName evidence="5">Adenylate monophosphate kinase</fullName>
    </alternativeName>
</protein>
<comment type="pathway">
    <text evidence="5">Purine metabolism; AMP biosynthesis via salvage pathway; AMP from ADP: step 1/1.</text>
</comment>
<feature type="binding site" evidence="5">
    <location>
        <position position="207"/>
    </location>
    <ligand>
        <name>ATP</name>
        <dbReference type="ChEBI" id="CHEBI:30616"/>
    </ligand>
</feature>
<evidence type="ECO:0000256" key="3">
    <source>
        <dbReference type="ARBA" id="ARBA00022741"/>
    </source>
</evidence>
<organism evidence="8 9">
    <name type="scientific">Candidatus Portnoybacteria bacterium CG_4_8_14_3_um_filter_44_15</name>
    <dbReference type="NCBI Taxonomy" id="1974803"/>
    <lineage>
        <taxon>Bacteria</taxon>
        <taxon>Candidatus Portnoyibacteriota</taxon>
    </lineage>
</organism>
<dbReference type="GO" id="GO:0044209">
    <property type="term" value="P:AMP salvage"/>
    <property type="evidence" value="ECO:0007669"/>
    <property type="project" value="UniProtKB-UniRule"/>
</dbReference>
<evidence type="ECO:0000256" key="6">
    <source>
        <dbReference type="RuleBase" id="RU003330"/>
    </source>
</evidence>
<dbReference type="UniPathway" id="UPA00588">
    <property type="reaction ID" value="UER00649"/>
</dbReference>
<feature type="binding site" evidence="5">
    <location>
        <position position="37"/>
    </location>
    <ligand>
        <name>AMP</name>
        <dbReference type="ChEBI" id="CHEBI:456215"/>
    </ligand>
</feature>
<keyword evidence="3 5" id="KW-0547">Nucleotide-binding</keyword>
<evidence type="ECO:0000313" key="8">
    <source>
        <dbReference type="EMBL" id="PIW74737.1"/>
    </source>
</evidence>
<evidence type="ECO:0000256" key="4">
    <source>
        <dbReference type="ARBA" id="ARBA00022777"/>
    </source>
</evidence>
<feature type="region of interest" description="NMP" evidence="5">
    <location>
        <begin position="36"/>
        <end position="65"/>
    </location>
</feature>
<keyword evidence="1 5" id="KW-0808">Transferase</keyword>
<comment type="catalytic activity">
    <reaction evidence="5 7">
        <text>AMP + ATP = 2 ADP</text>
        <dbReference type="Rhea" id="RHEA:12973"/>
        <dbReference type="ChEBI" id="CHEBI:30616"/>
        <dbReference type="ChEBI" id="CHEBI:456215"/>
        <dbReference type="ChEBI" id="CHEBI:456216"/>
        <dbReference type="EC" id="2.7.4.3"/>
    </reaction>
</comment>
<feature type="binding site" evidence="5">
    <location>
        <position position="42"/>
    </location>
    <ligand>
        <name>AMP</name>
        <dbReference type="ChEBI" id="CHEBI:456215"/>
    </ligand>
</feature>
<feature type="binding site" evidence="5">
    <location>
        <position position="179"/>
    </location>
    <ligand>
        <name>AMP</name>
        <dbReference type="ChEBI" id="CHEBI:456215"/>
    </ligand>
</feature>
<dbReference type="Gene3D" id="3.40.50.300">
    <property type="entry name" value="P-loop containing nucleotide triphosphate hydrolases"/>
    <property type="match status" value="1"/>
</dbReference>
<evidence type="ECO:0000256" key="1">
    <source>
        <dbReference type="ARBA" id="ARBA00022679"/>
    </source>
</evidence>
<proteinExistence type="inferred from homology"/>
<comment type="caution">
    <text evidence="5">Lacks conserved residue(s) required for the propagation of feature annotation.</text>
</comment>
<evidence type="ECO:0000313" key="9">
    <source>
        <dbReference type="Proteomes" id="UP000231673"/>
    </source>
</evidence>
<comment type="function">
    <text evidence="5">Catalyzes the reversible transfer of the terminal phosphate group between ATP and AMP. Plays an important role in cellular energy homeostasis and in adenine nucleotide metabolism.</text>
</comment>
<comment type="caution">
    <text evidence="8">The sequence shown here is derived from an EMBL/GenBank/DDBJ whole genome shotgun (WGS) entry which is preliminary data.</text>
</comment>
<dbReference type="PRINTS" id="PR00094">
    <property type="entry name" value="ADENYLTKNASE"/>
</dbReference>
<dbReference type="EMBL" id="PFGW01000023">
    <property type="protein sequence ID" value="PIW74737.1"/>
    <property type="molecule type" value="Genomic_DNA"/>
</dbReference>
<dbReference type="Pfam" id="PF00406">
    <property type="entry name" value="ADK"/>
    <property type="match status" value="1"/>
</dbReference>
<feature type="binding site" evidence="5">
    <location>
        <position position="136"/>
    </location>
    <ligand>
        <name>ATP</name>
        <dbReference type="ChEBI" id="CHEBI:30616"/>
    </ligand>
</feature>
<dbReference type="GO" id="GO:0005737">
    <property type="term" value="C:cytoplasm"/>
    <property type="evidence" value="ECO:0007669"/>
    <property type="project" value="UniProtKB-SubCell"/>
</dbReference>
<accession>A0A2M7IDX7</accession>
<sequence>MAKNKPKIIILLGRSGSGKGTQAKLLIDDFGFDYLGTGDLLRERVKENDFSGKKLKQEMDKGERVSTYYVFQLWGKAAEKIKEKPNLKGIIIDGSPRSLLEAELMDGLLDWYEWENIKVILIDISPQEAFDRLTKRRMCKMCGRLIPWVGTFKDLKVCDQCGGELIERADDAPAAIRRRMDYFKKDVEPAIEYYQKRKRLIEIDGEQSIEDVYRNVKKAVSKV</sequence>
<dbReference type="SUPFAM" id="SSF52540">
    <property type="entry name" value="P-loop containing nucleoside triphosphate hydrolases"/>
    <property type="match status" value="1"/>
</dbReference>
<reference evidence="9" key="1">
    <citation type="submission" date="2017-09" db="EMBL/GenBank/DDBJ databases">
        <title>Depth-based differentiation of microbial function through sediment-hosted aquifers and enrichment of novel symbionts in the deep terrestrial subsurface.</title>
        <authorList>
            <person name="Probst A.J."/>
            <person name="Ladd B."/>
            <person name="Jarett J.K."/>
            <person name="Geller-Mcgrath D.E."/>
            <person name="Sieber C.M.K."/>
            <person name="Emerson J.B."/>
            <person name="Anantharaman K."/>
            <person name="Thomas B.C."/>
            <person name="Malmstrom R."/>
            <person name="Stieglmeier M."/>
            <person name="Klingl A."/>
            <person name="Woyke T."/>
            <person name="Ryan C.M."/>
            <person name="Banfield J.F."/>
        </authorList>
    </citation>
    <scope>NUCLEOTIDE SEQUENCE [LARGE SCALE GENOMIC DNA]</scope>
</reference>
<evidence type="ECO:0000256" key="7">
    <source>
        <dbReference type="RuleBase" id="RU003331"/>
    </source>
</evidence>
<dbReference type="AlphaFoldDB" id="A0A2M7IDX7"/>
<comment type="similarity">
    <text evidence="5 6">Belongs to the adenylate kinase family.</text>
</comment>
<keyword evidence="5" id="KW-0963">Cytoplasm</keyword>
<dbReference type="CDD" id="cd01428">
    <property type="entry name" value="ADK"/>
    <property type="match status" value="1"/>
</dbReference>
<feature type="binding site" evidence="5">
    <location>
        <begin position="16"/>
        <end position="21"/>
    </location>
    <ligand>
        <name>ATP</name>
        <dbReference type="ChEBI" id="CHEBI:30616"/>
    </ligand>
</feature>
<keyword evidence="4 5" id="KW-0418">Kinase</keyword>
<gene>
    <name evidence="5" type="primary">adk</name>
    <name evidence="8" type="ORF">CO003_01145</name>
</gene>
<dbReference type="GO" id="GO:0005524">
    <property type="term" value="F:ATP binding"/>
    <property type="evidence" value="ECO:0007669"/>
    <property type="project" value="UniProtKB-UniRule"/>
</dbReference>
<name>A0A2M7IDX7_9BACT</name>
<comment type="domain">
    <text evidence="5">Consists of three domains, a large central CORE domain and two small peripheral domains, NMPbind and LID, which undergo movements during catalysis. The LID domain closes over the site of phosphoryl transfer upon ATP binding. Assembling and dissambling the active center during each catalytic cycle provides an effective means to prevent ATP hydrolysis.</text>
</comment>
<comment type="subcellular location">
    <subcellularLocation>
        <location evidence="5 7">Cytoplasm</location>
    </subcellularLocation>
</comment>
<feature type="binding site" evidence="5">
    <location>
        <position position="168"/>
    </location>
    <ligand>
        <name>AMP</name>
        <dbReference type="ChEBI" id="CHEBI:456215"/>
    </ligand>
</feature>
<dbReference type="GO" id="GO:0004017">
    <property type="term" value="F:AMP kinase activity"/>
    <property type="evidence" value="ECO:0007669"/>
    <property type="project" value="UniProtKB-UniRule"/>
</dbReference>
<dbReference type="PANTHER" id="PTHR23359">
    <property type="entry name" value="NUCLEOTIDE KINASE"/>
    <property type="match status" value="1"/>
</dbReference>
<dbReference type="Proteomes" id="UP000231673">
    <property type="component" value="Unassembled WGS sequence"/>
</dbReference>